<dbReference type="InterPro" id="IPR002347">
    <property type="entry name" value="SDR_fam"/>
</dbReference>
<dbReference type="PANTHER" id="PTHR43008:SF4">
    <property type="entry name" value="CHAIN DEHYDROGENASE, PUTATIVE (AFU_ORTHOLOGUE AFUA_4G08710)-RELATED"/>
    <property type="match status" value="1"/>
</dbReference>
<accession>A0ABR4FP40</accession>
<comment type="similarity">
    <text evidence="1">Belongs to the short-chain dehydrogenases/reductases (SDR) family.</text>
</comment>
<evidence type="ECO:0000256" key="2">
    <source>
        <dbReference type="ARBA" id="ARBA00023002"/>
    </source>
</evidence>
<name>A0ABR4FP40_9EURO</name>
<proteinExistence type="inferred from homology"/>
<dbReference type="Proteomes" id="UP001610563">
    <property type="component" value="Unassembled WGS sequence"/>
</dbReference>
<organism evidence="3 4">
    <name type="scientific">Aspergillus keveii</name>
    <dbReference type="NCBI Taxonomy" id="714993"/>
    <lineage>
        <taxon>Eukaryota</taxon>
        <taxon>Fungi</taxon>
        <taxon>Dikarya</taxon>
        <taxon>Ascomycota</taxon>
        <taxon>Pezizomycotina</taxon>
        <taxon>Eurotiomycetes</taxon>
        <taxon>Eurotiomycetidae</taxon>
        <taxon>Eurotiales</taxon>
        <taxon>Aspergillaceae</taxon>
        <taxon>Aspergillus</taxon>
        <taxon>Aspergillus subgen. Nidulantes</taxon>
    </lineage>
</organism>
<reference evidence="3 4" key="1">
    <citation type="submission" date="2024-07" db="EMBL/GenBank/DDBJ databases">
        <title>Section-level genome sequencing and comparative genomics of Aspergillus sections Usti and Cavernicolus.</title>
        <authorList>
            <consortium name="Lawrence Berkeley National Laboratory"/>
            <person name="Nybo J.L."/>
            <person name="Vesth T.C."/>
            <person name="Theobald S."/>
            <person name="Frisvad J.C."/>
            <person name="Larsen T.O."/>
            <person name="Kjaerboelling I."/>
            <person name="Rothschild-Mancinelli K."/>
            <person name="Lyhne E.K."/>
            <person name="Kogle M.E."/>
            <person name="Barry K."/>
            <person name="Clum A."/>
            <person name="Na H."/>
            <person name="Ledsgaard L."/>
            <person name="Lin J."/>
            <person name="Lipzen A."/>
            <person name="Kuo A."/>
            <person name="Riley R."/>
            <person name="Mondo S."/>
            <person name="Labutti K."/>
            <person name="Haridas S."/>
            <person name="Pangalinan J."/>
            <person name="Salamov A.A."/>
            <person name="Simmons B.A."/>
            <person name="Magnuson J.K."/>
            <person name="Chen J."/>
            <person name="Drula E."/>
            <person name="Henrissat B."/>
            <person name="Wiebenga A."/>
            <person name="Lubbers R.J."/>
            <person name="Gomes A.C."/>
            <person name="Makela M.R."/>
            <person name="Stajich J."/>
            <person name="Grigoriev I.V."/>
            <person name="Mortensen U.H."/>
            <person name="De Vries R.P."/>
            <person name="Baker S.E."/>
            <person name="Andersen M.R."/>
        </authorList>
    </citation>
    <scope>NUCLEOTIDE SEQUENCE [LARGE SCALE GENOMIC DNA]</scope>
    <source>
        <strain evidence="3 4">CBS 209.92</strain>
    </source>
</reference>
<dbReference type="SUPFAM" id="SSF51735">
    <property type="entry name" value="NAD(P)-binding Rossmann-fold domains"/>
    <property type="match status" value="1"/>
</dbReference>
<gene>
    <name evidence="3" type="ORF">BJX66DRAFT_329578</name>
</gene>
<evidence type="ECO:0000313" key="3">
    <source>
        <dbReference type="EMBL" id="KAL2785031.1"/>
    </source>
</evidence>
<keyword evidence="2" id="KW-0560">Oxidoreductase</keyword>
<evidence type="ECO:0000256" key="1">
    <source>
        <dbReference type="ARBA" id="ARBA00006484"/>
    </source>
</evidence>
<dbReference type="PRINTS" id="PR00081">
    <property type="entry name" value="GDHRDH"/>
</dbReference>
<dbReference type="Gene3D" id="3.40.50.720">
    <property type="entry name" value="NAD(P)-binding Rossmann-like Domain"/>
    <property type="match status" value="1"/>
</dbReference>
<dbReference type="InterPro" id="IPR036291">
    <property type="entry name" value="NAD(P)-bd_dom_sf"/>
</dbReference>
<evidence type="ECO:0000313" key="4">
    <source>
        <dbReference type="Proteomes" id="UP001610563"/>
    </source>
</evidence>
<sequence>MALQAPGLRSLRHSFLPQGLTTQMRGIHQAYNAQDKHVQIARRRRFSSSTTKKIPTISEAIREDAQTYKSHSVRDMMSLGNRTTVITGAGRGIGLAMARGVAELGSDIAILDALERPHDDILTLENELGVRVKYYRTDVTKFDNLENTFNEVKNDFGGVDNCITCAGIVIDKPFLEHEWEESARILTTNVMGSLFTAQLAAKAMREKGKGGNIALIASSAAYGPTPSRCMAVYSASKGAIKTAVHSLAIELAPYGIRVNSISPGFMSTEMVFETALKKPELWSTISETPLLKRIGYSGDLKGVVGFLLSDASAYTTGIDILVDGGLNCGRY</sequence>
<protein>
    <submittedName>
        <fullName evidence="3">Uncharacterized protein</fullName>
    </submittedName>
</protein>
<dbReference type="EMBL" id="JBFTWV010000158">
    <property type="protein sequence ID" value="KAL2785031.1"/>
    <property type="molecule type" value="Genomic_DNA"/>
</dbReference>
<dbReference type="Pfam" id="PF13561">
    <property type="entry name" value="adh_short_C2"/>
    <property type="match status" value="1"/>
</dbReference>
<comment type="caution">
    <text evidence="3">The sequence shown here is derived from an EMBL/GenBank/DDBJ whole genome shotgun (WGS) entry which is preliminary data.</text>
</comment>
<keyword evidence="4" id="KW-1185">Reference proteome</keyword>
<dbReference type="PANTHER" id="PTHR43008">
    <property type="entry name" value="BENZIL REDUCTASE"/>
    <property type="match status" value="1"/>
</dbReference>